<feature type="transmembrane region" description="Helical" evidence="1">
    <location>
        <begin position="20"/>
        <end position="38"/>
    </location>
</feature>
<keyword evidence="1" id="KW-0472">Membrane</keyword>
<keyword evidence="1" id="KW-0812">Transmembrane</keyword>
<evidence type="ECO:0000313" key="2">
    <source>
        <dbReference type="EMBL" id="QHT13276.1"/>
    </source>
</evidence>
<dbReference type="EMBL" id="MN739565">
    <property type="protein sequence ID" value="QHT13276.1"/>
    <property type="molecule type" value="Genomic_DNA"/>
</dbReference>
<feature type="transmembrane region" description="Helical" evidence="1">
    <location>
        <begin position="50"/>
        <end position="68"/>
    </location>
</feature>
<reference evidence="2" key="1">
    <citation type="journal article" date="2020" name="Nature">
        <title>Giant virus diversity and host interactions through global metagenomics.</title>
        <authorList>
            <person name="Schulz F."/>
            <person name="Roux S."/>
            <person name="Paez-Espino D."/>
            <person name="Jungbluth S."/>
            <person name="Walsh D.A."/>
            <person name="Denef V.J."/>
            <person name="McMahon K.D."/>
            <person name="Konstantinidis K.T."/>
            <person name="Eloe-Fadrosh E.A."/>
            <person name="Kyrpides N.C."/>
            <person name="Woyke T."/>
        </authorList>
    </citation>
    <scope>NUCLEOTIDE SEQUENCE</scope>
    <source>
        <strain evidence="2">GVMAG-M-3300023174-131</strain>
    </source>
</reference>
<protein>
    <submittedName>
        <fullName evidence="2">Uncharacterized protein</fullName>
    </submittedName>
</protein>
<keyword evidence="1" id="KW-1133">Transmembrane helix</keyword>
<name>A0A6C0D896_9ZZZZ</name>
<evidence type="ECO:0000256" key="1">
    <source>
        <dbReference type="SAM" id="Phobius"/>
    </source>
</evidence>
<dbReference type="AlphaFoldDB" id="A0A6C0D896"/>
<proteinExistence type="predicted"/>
<accession>A0A6C0D896</accession>
<organism evidence="2">
    <name type="scientific">viral metagenome</name>
    <dbReference type="NCBI Taxonomy" id="1070528"/>
    <lineage>
        <taxon>unclassified sequences</taxon>
        <taxon>metagenomes</taxon>
        <taxon>organismal metagenomes</taxon>
    </lineage>
</organism>
<sequence>MTHLDTLNCLVNSQTIGESMVIGIVTLLIGRIIFHFFINEIDPEKRKKYLNNINIILFVTGVLLHFIIEIAGFNKWYCDKQCLTGLKSLAKV</sequence>